<feature type="active site" description="Charge relay system" evidence="11">
    <location>
        <position position="288"/>
    </location>
</feature>
<dbReference type="OrthoDB" id="409122at2759"/>
<comment type="cofactor">
    <cofactor evidence="11">
        <name>Ca(2+)</name>
        <dbReference type="ChEBI" id="CHEBI:29108"/>
    </cofactor>
    <text evidence="11">Binds 1 Ca(2+) ion per subunit.</text>
</comment>
<gene>
    <name evidence="15" type="ORF">DAEQUDRAFT_731435</name>
</gene>
<evidence type="ECO:0000256" key="4">
    <source>
        <dbReference type="ARBA" id="ARBA00012462"/>
    </source>
</evidence>
<dbReference type="GO" id="GO:0006508">
    <property type="term" value="P:proteolysis"/>
    <property type="evidence" value="ECO:0007669"/>
    <property type="project" value="UniProtKB-KW"/>
</dbReference>
<dbReference type="Proteomes" id="UP000076727">
    <property type="component" value="Unassembled WGS sequence"/>
</dbReference>
<feature type="signal peptide" evidence="13">
    <location>
        <begin position="1"/>
        <end position="17"/>
    </location>
</feature>
<feature type="binding site" evidence="11">
    <location>
        <position position="528"/>
    </location>
    <ligand>
        <name>Ca(2+)</name>
        <dbReference type="ChEBI" id="CHEBI:29108"/>
    </ligand>
</feature>
<dbReference type="InterPro" id="IPR050819">
    <property type="entry name" value="Tripeptidyl-peptidase_I"/>
</dbReference>
<feature type="binding site" evidence="11">
    <location>
        <position position="548"/>
    </location>
    <ligand>
        <name>Ca(2+)</name>
        <dbReference type="ChEBI" id="CHEBI:29108"/>
    </ligand>
</feature>
<dbReference type="GO" id="GO:0004252">
    <property type="term" value="F:serine-type endopeptidase activity"/>
    <property type="evidence" value="ECO:0007669"/>
    <property type="project" value="UniProtKB-UniRule"/>
</dbReference>
<dbReference type="AlphaFoldDB" id="A0A165M9A8"/>
<keyword evidence="9 11" id="KW-0106">Calcium</keyword>
<dbReference type="SUPFAM" id="SSF52743">
    <property type="entry name" value="Subtilisin-like"/>
    <property type="match status" value="1"/>
</dbReference>
<evidence type="ECO:0000259" key="14">
    <source>
        <dbReference type="PROSITE" id="PS51695"/>
    </source>
</evidence>
<comment type="caution">
    <text evidence="12">Lacks conserved residue(s) required for the propagation of feature annotation.</text>
</comment>
<dbReference type="CDD" id="cd11377">
    <property type="entry name" value="Pro-peptidase_S53"/>
    <property type="match status" value="1"/>
</dbReference>
<dbReference type="PANTHER" id="PTHR14218">
    <property type="entry name" value="PROTEASE S8 TRIPEPTIDYL PEPTIDASE I CLN2"/>
    <property type="match status" value="1"/>
</dbReference>
<dbReference type="InterPro" id="IPR015366">
    <property type="entry name" value="S53_propep"/>
</dbReference>
<feature type="active site" description="Charge relay system" evidence="11">
    <location>
        <position position="483"/>
    </location>
</feature>
<evidence type="ECO:0000256" key="8">
    <source>
        <dbReference type="ARBA" id="ARBA00022825"/>
    </source>
</evidence>
<evidence type="ECO:0000256" key="6">
    <source>
        <dbReference type="ARBA" id="ARBA00022723"/>
    </source>
</evidence>
<dbReference type="SMART" id="SM00944">
    <property type="entry name" value="Pro-kuma_activ"/>
    <property type="match status" value="1"/>
</dbReference>
<evidence type="ECO:0000256" key="11">
    <source>
        <dbReference type="PROSITE-ProRule" id="PRU01032"/>
    </source>
</evidence>
<dbReference type="PROSITE" id="PS00138">
    <property type="entry name" value="SUBTILASE_SER"/>
    <property type="match status" value="1"/>
</dbReference>
<dbReference type="InterPro" id="IPR023828">
    <property type="entry name" value="Peptidase_S8_Ser-AS"/>
</dbReference>
<dbReference type="PROSITE" id="PS51892">
    <property type="entry name" value="SUBTILASE"/>
    <property type="match status" value="1"/>
</dbReference>
<evidence type="ECO:0000256" key="9">
    <source>
        <dbReference type="ARBA" id="ARBA00022837"/>
    </source>
</evidence>
<name>A0A165M9A8_9APHY</name>
<keyword evidence="16" id="KW-1185">Reference proteome</keyword>
<dbReference type="EMBL" id="KV429106">
    <property type="protein sequence ID" value="KZT65386.1"/>
    <property type="molecule type" value="Genomic_DNA"/>
</dbReference>
<evidence type="ECO:0000256" key="1">
    <source>
        <dbReference type="ARBA" id="ARBA00001910"/>
    </source>
</evidence>
<keyword evidence="10" id="KW-0865">Zymogen</keyword>
<feature type="chain" id="PRO_5007862381" description="tripeptidyl-peptidase II" evidence="13">
    <location>
        <begin position="18"/>
        <end position="569"/>
    </location>
</feature>
<dbReference type="InterPro" id="IPR036852">
    <property type="entry name" value="Peptidase_S8/S53_dom_sf"/>
</dbReference>
<dbReference type="CDD" id="cd04056">
    <property type="entry name" value="Peptidases_S53"/>
    <property type="match status" value="1"/>
</dbReference>
<evidence type="ECO:0000313" key="15">
    <source>
        <dbReference type="EMBL" id="KZT65386.1"/>
    </source>
</evidence>
<evidence type="ECO:0000256" key="2">
    <source>
        <dbReference type="ARBA" id="ARBA00002451"/>
    </source>
</evidence>
<dbReference type="Pfam" id="PF09286">
    <property type="entry name" value="Pro-kuma_activ"/>
    <property type="match status" value="1"/>
</dbReference>
<dbReference type="GO" id="GO:0046872">
    <property type="term" value="F:metal ion binding"/>
    <property type="evidence" value="ECO:0007669"/>
    <property type="project" value="UniProtKB-UniRule"/>
</dbReference>
<feature type="binding site" evidence="11">
    <location>
        <position position="550"/>
    </location>
    <ligand>
        <name>Ca(2+)</name>
        <dbReference type="ChEBI" id="CHEBI:29108"/>
    </ligand>
</feature>
<feature type="active site" description="Charge relay system" evidence="11">
    <location>
        <position position="292"/>
    </location>
</feature>
<dbReference type="GO" id="GO:0008240">
    <property type="term" value="F:tripeptidyl-peptidase activity"/>
    <property type="evidence" value="ECO:0007669"/>
    <property type="project" value="UniProtKB-EC"/>
</dbReference>
<proteinExistence type="inferred from homology"/>
<accession>A0A165M9A8</accession>
<dbReference type="InterPro" id="IPR000209">
    <property type="entry name" value="Peptidase_S8/S53_dom"/>
</dbReference>
<dbReference type="SUPFAM" id="SSF54897">
    <property type="entry name" value="Protease propeptides/inhibitors"/>
    <property type="match status" value="1"/>
</dbReference>
<keyword evidence="6 11" id="KW-0479">Metal-binding</keyword>
<evidence type="ECO:0000256" key="5">
    <source>
        <dbReference type="ARBA" id="ARBA00022670"/>
    </source>
</evidence>
<dbReference type="PROSITE" id="PS51695">
    <property type="entry name" value="SEDOLISIN"/>
    <property type="match status" value="1"/>
</dbReference>
<organism evidence="15 16">
    <name type="scientific">Daedalea quercina L-15889</name>
    <dbReference type="NCBI Taxonomy" id="1314783"/>
    <lineage>
        <taxon>Eukaryota</taxon>
        <taxon>Fungi</taxon>
        <taxon>Dikarya</taxon>
        <taxon>Basidiomycota</taxon>
        <taxon>Agaricomycotina</taxon>
        <taxon>Agaricomycetes</taxon>
        <taxon>Polyporales</taxon>
        <taxon>Fomitopsis</taxon>
    </lineage>
</organism>
<evidence type="ECO:0000313" key="16">
    <source>
        <dbReference type="Proteomes" id="UP000076727"/>
    </source>
</evidence>
<dbReference type="GO" id="GO:0005576">
    <property type="term" value="C:extracellular region"/>
    <property type="evidence" value="ECO:0007669"/>
    <property type="project" value="UniProtKB-SubCell"/>
</dbReference>
<dbReference type="Gene3D" id="3.40.50.200">
    <property type="entry name" value="Peptidase S8/S53 domain"/>
    <property type="match status" value="1"/>
</dbReference>
<evidence type="ECO:0000256" key="3">
    <source>
        <dbReference type="ARBA" id="ARBA00004239"/>
    </source>
</evidence>
<feature type="domain" description="Peptidase S53" evidence="14">
    <location>
        <begin position="212"/>
        <end position="569"/>
    </location>
</feature>
<evidence type="ECO:0000256" key="7">
    <source>
        <dbReference type="ARBA" id="ARBA00022801"/>
    </source>
</evidence>
<evidence type="ECO:0000256" key="12">
    <source>
        <dbReference type="PROSITE-ProRule" id="PRU01240"/>
    </source>
</evidence>
<keyword evidence="5 11" id="KW-0645">Protease</keyword>
<protein>
    <recommendedName>
        <fullName evidence="4">tripeptidyl-peptidase II</fullName>
        <ecNumber evidence="4">3.4.14.10</ecNumber>
    </recommendedName>
</protein>
<keyword evidence="8 11" id="KW-0720">Serine protease</keyword>
<dbReference type="Pfam" id="PF00082">
    <property type="entry name" value="Peptidase_S8"/>
    <property type="match status" value="1"/>
</dbReference>
<dbReference type="STRING" id="1314783.A0A165M9A8"/>
<comment type="subcellular location">
    <subcellularLocation>
        <location evidence="3">Secreted</location>
        <location evidence="3">Extracellular space</location>
    </subcellularLocation>
</comment>
<sequence length="569" mass="59266">MVAACIVALFLSTLVLGQPTPRSLQVHERRDTAPEGFSLIGIANADHTLSLRIGLTQNNLSGLYDALNDVSDPSSDKYGQHLSKEEVEALVSPASESTSAVTAWLNENGLNATAVSPAGDWLAVNISVAQANSLLSADYSLFTHDSTGAQTVRTLEYSVPTDLQAHIDCVHPTTTFPSVIKNSPIIESWTRRDDTGEVEARDVTPCGSGNPNMVPECLQAMYGIPTTPANQSSNQIAVTGYDDIYAQQSDLQSFLTTYRSDVSNSTTYTVVSVSNGTDPQTREFAGTEANLDVEYTVGLATNVPALFVTVGGSFDDALLDAANYLLSMDNPPQVVSTSYGDNEDALSEKLANSICNAYAQLGARGVSVLFASGDGGVSGNQDSSNCTEFVPVFPASCPYVTTVGATTSQPTEEAASFSGGGFSNYFGQPSYQSSAVASYLSALGSNSTGLFNTTGRAYPDVAAYGTRYNIKSGEQTLIVSGTSASTPTFAAIVALLNDQLLGAGKSALGFLNPWLYSTAAGKGALNDVVDGNNLACSAGTTGFYATTGWDPITGLGTPNFTLLASAAGI</sequence>
<evidence type="ECO:0000256" key="10">
    <source>
        <dbReference type="ARBA" id="ARBA00023145"/>
    </source>
</evidence>
<dbReference type="EC" id="3.4.14.10" evidence="4"/>
<keyword evidence="13" id="KW-0732">Signal</keyword>
<feature type="binding site" evidence="11">
    <location>
        <position position="527"/>
    </location>
    <ligand>
        <name>Ca(2+)</name>
        <dbReference type="ChEBI" id="CHEBI:29108"/>
    </ligand>
</feature>
<keyword evidence="7 11" id="KW-0378">Hydrolase</keyword>
<evidence type="ECO:0000256" key="13">
    <source>
        <dbReference type="SAM" id="SignalP"/>
    </source>
</evidence>
<comment type="function">
    <text evidence="2">Secreted tripeptidyl-peptidase which degrades proteins at acidic pHs and is involved in virulence.</text>
</comment>
<dbReference type="PANTHER" id="PTHR14218:SF15">
    <property type="entry name" value="TRIPEPTIDYL-PEPTIDASE 1"/>
    <property type="match status" value="1"/>
</dbReference>
<reference evidence="15 16" key="1">
    <citation type="journal article" date="2016" name="Mol. Biol. Evol.">
        <title>Comparative Genomics of Early-Diverging Mushroom-Forming Fungi Provides Insights into the Origins of Lignocellulose Decay Capabilities.</title>
        <authorList>
            <person name="Nagy L.G."/>
            <person name="Riley R."/>
            <person name="Tritt A."/>
            <person name="Adam C."/>
            <person name="Daum C."/>
            <person name="Floudas D."/>
            <person name="Sun H."/>
            <person name="Yadav J.S."/>
            <person name="Pangilinan J."/>
            <person name="Larsson K.H."/>
            <person name="Matsuura K."/>
            <person name="Barry K."/>
            <person name="Labutti K."/>
            <person name="Kuo R."/>
            <person name="Ohm R.A."/>
            <person name="Bhattacharya S.S."/>
            <person name="Shirouzu T."/>
            <person name="Yoshinaga Y."/>
            <person name="Martin F.M."/>
            <person name="Grigoriev I.V."/>
            <person name="Hibbett D.S."/>
        </authorList>
    </citation>
    <scope>NUCLEOTIDE SEQUENCE [LARGE SCALE GENOMIC DNA]</scope>
    <source>
        <strain evidence="15 16">L-15889</strain>
    </source>
</reference>
<comment type="similarity">
    <text evidence="12">Belongs to the peptidase S8 family.</text>
</comment>
<dbReference type="InterPro" id="IPR030400">
    <property type="entry name" value="Sedolisin_dom"/>
</dbReference>
<comment type="catalytic activity">
    <reaction evidence="1">
        <text>Release of an N-terminal tripeptide from a polypeptide.</text>
        <dbReference type="EC" id="3.4.14.10"/>
    </reaction>
</comment>